<dbReference type="PROSITE" id="PS51257">
    <property type="entry name" value="PROKAR_LIPOPROTEIN"/>
    <property type="match status" value="1"/>
</dbReference>
<dbReference type="AlphaFoldDB" id="A0A327LDI1"/>
<evidence type="ECO:0000256" key="1">
    <source>
        <dbReference type="SAM" id="SignalP"/>
    </source>
</evidence>
<protein>
    <submittedName>
        <fullName evidence="3">ABC transporter substrate-binding protein</fullName>
    </submittedName>
</protein>
<evidence type="ECO:0000313" key="3">
    <source>
        <dbReference type="EMBL" id="RAI45868.1"/>
    </source>
</evidence>
<dbReference type="GO" id="GO:0009228">
    <property type="term" value="P:thiamine biosynthetic process"/>
    <property type="evidence" value="ECO:0007669"/>
    <property type="project" value="InterPro"/>
</dbReference>
<dbReference type="Gene3D" id="3.40.190.10">
    <property type="entry name" value="Periplasmic binding protein-like II"/>
    <property type="match status" value="2"/>
</dbReference>
<proteinExistence type="predicted"/>
<dbReference type="Proteomes" id="UP000249130">
    <property type="component" value="Unassembled WGS sequence"/>
</dbReference>
<name>A0A327LDI1_9BRAD</name>
<dbReference type="RefSeq" id="WP_111417330.1">
    <property type="nucleotide sequence ID" value="NZ_NPEX01000006.1"/>
</dbReference>
<keyword evidence="4" id="KW-1185">Reference proteome</keyword>
<dbReference type="SUPFAM" id="SSF53850">
    <property type="entry name" value="Periplasmic binding protein-like II"/>
    <property type="match status" value="1"/>
</dbReference>
<gene>
    <name evidence="3" type="ORF">CH341_01850</name>
</gene>
<keyword evidence="1" id="KW-0732">Signal</keyword>
<dbReference type="OrthoDB" id="9815602at2"/>
<dbReference type="PANTHER" id="PTHR31528">
    <property type="entry name" value="4-AMINO-5-HYDROXYMETHYL-2-METHYLPYRIMIDINE PHOSPHATE SYNTHASE THI11-RELATED"/>
    <property type="match status" value="1"/>
</dbReference>
<sequence length="344" mass="36933">MSFAFLRPALAAAAALACLAALPTAASADTKLKMVLNWKYQGPQGFFFVAQDKGYFKAEGLDVTIDQGDGSAAAVPKVASGAYDIGFGDLNALIEFAAKKPEEAPVAVYVMFNRPPFTVAVKADSPIKTPKDFEGKTLGGAANDGALKLFPALCKSAKIDCGKVNITNMAPNLREQMLMRGQVDGVFGYVNTIRFSAKLIGVKDDQIRYINYGDYGMDLYSNAIIVSKKLIKENPEAVKGFLRALNKGVIDSLKDPKASVASVATREPLIKSDVELERFDATVKDEMNHPEIARIGLGSVDPARLKTSIDILVEANGLPRTPTPAEIFDPAFLPPAADLPKKLF</sequence>
<dbReference type="EMBL" id="NPEX01000006">
    <property type="protein sequence ID" value="RAI45868.1"/>
    <property type="molecule type" value="Genomic_DNA"/>
</dbReference>
<accession>A0A327LDI1</accession>
<organism evidence="3 4">
    <name type="scientific">Rhodoplanes roseus</name>
    <dbReference type="NCBI Taxonomy" id="29409"/>
    <lineage>
        <taxon>Bacteria</taxon>
        <taxon>Pseudomonadati</taxon>
        <taxon>Pseudomonadota</taxon>
        <taxon>Alphaproteobacteria</taxon>
        <taxon>Hyphomicrobiales</taxon>
        <taxon>Nitrobacteraceae</taxon>
        <taxon>Rhodoplanes</taxon>
    </lineage>
</organism>
<comment type="caution">
    <text evidence="3">The sequence shown here is derived from an EMBL/GenBank/DDBJ whole genome shotgun (WGS) entry which is preliminary data.</text>
</comment>
<evidence type="ECO:0000313" key="4">
    <source>
        <dbReference type="Proteomes" id="UP000249130"/>
    </source>
</evidence>
<evidence type="ECO:0000259" key="2">
    <source>
        <dbReference type="Pfam" id="PF09084"/>
    </source>
</evidence>
<feature type="signal peptide" evidence="1">
    <location>
        <begin position="1"/>
        <end position="28"/>
    </location>
</feature>
<reference evidence="3 4" key="1">
    <citation type="submission" date="2017-07" db="EMBL/GenBank/DDBJ databases">
        <title>Draft Genome Sequences of Select Purple Nonsulfur Bacteria.</title>
        <authorList>
            <person name="Lasarre B."/>
            <person name="Mckinlay J.B."/>
        </authorList>
    </citation>
    <scope>NUCLEOTIDE SEQUENCE [LARGE SCALE GENOMIC DNA]</scope>
    <source>
        <strain evidence="3 4">DSM 5909</strain>
    </source>
</reference>
<feature type="domain" description="SsuA/THI5-like" evidence="2">
    <location>
        <begin position="46"/>
        <end position="258"/>
    </location>
</feature>
<dbReference type="Pfam" id="PF09084">
    <property type="entry name" value="NMT1"/>
    <property type="match status" value="1"/>
</dbReference>
<dbReference type="InterPro" id="IPR027939">
    <property type="entry name" value="NMT1/THI5"/>
</dbReference>
<dbReference type="InterPro" id="IPR015168">
    <property type="entry name" value="SsuA/THI5"/>
</dbReference>
<dbReference type="PANTHER" id="PTHR31528:SF15">
    <property type="entry name" value="RIBOFLAVIN-BINDING PROTEIN RIBY"/>
    <property type="match status" value="1"/>
</dbReference>
<feature type="chain" id="PRO_5016348281" evidence="1">
    <location>
        <begin position="29"/>
        <end position="344"/>
    </location>
</feature>